<evidence type="ECO:0000256" key="2">
    <source>
        <dbReference type="ARBA" id="ARBA00022723"/>
    </source>
</evidence>
<dbReference type="PRINTS" id="PR00385">
    <property type="entry name" value="P450"/>
</dbReference>
<dbReference type="PANTHER" id="PTHR24305:SF226">
    <property type="entry name" value="CYTOCHROME P450 MONOOXYGENASE"/>
    <property type="match status" value="1"/>
</dbReference>
<gene>
    <name evidence="4" type="ORF">Daus18300_000611</name>
</gene>
<evidence type="ECO:0008006" key="6">
    <source>
        <dbReference type="Google" id="ProtNLM"/>
    </source>
</evidence>
<organism evidence="4 5">
    <name type="scientific">Diaporthe australafricana</name>
    <dbReference type="NCBI Taxonomy" id="127596"/>
    <lineage>
        <taxon>Eukaryota</taxon>
        <taxon>Fungi</taxon>
        <taxon>Dikarya</taxon>
        <taxon>Ascomycota</taxon>
        <taxon>Pezizomycotina</taxon>
        <taxon>Sordariomycetes</taxon>
        <taxon>Sordariomycetidae</taxon>
        <taxon>Diaporthales</taxon>
        <taxon>Diaporthaceae</taxon>
        <taxon>Diaporthe</taxon>
    </lineage>
</organism>
<dbReference type="Gene3D" id="1.10.630.10">
    <property type="entry name" value="Cytochrome P450"/>
    <property type="match status" value="1"/>
</dbReference>
<dbReference type="InterPro" id="IPR001128">
    <property type="entry name" value="Cyt_P450"/>
</dbReference>
<evidence type="ECO:0000256" key="3">
    <source>
        <dbReference type="ARBA" id="ARBA00023004"/>
    </source>
</evidence>
<protein>
    <recommendedName>
        <fullName evidence="6">Benzoate 4-monooxygenase cytochrome P450</fullName>
    </recommendedName>
</protein>
<dbReference type="SUPFAM" id="SSF48264">
    <property type="entry name" value="Cytochrome P450"/>
    <property type="match status" value="1"/>
</dbReference>
<dbReference type="InterPro" id="IPR050121">
    <property type="entry name" value="Cytochrome_P450_monoxygenase"/>
</dbReference>
<dbReference type="Proteomes" id="UP001583177">
    <property type="component" value="Unassembled WGS sequence"/>
</dbReference>
<keyword evidence="2" id="KW-0479">Metal-binding</keyword>
<reference evidence="4 5" key="1">
    <citation type="journal article" date="2024" name="IMA Fungus">
        <title>IMA Genome - F19 : A genome assembly and annotation guide to empower mycologists, including annotated draft genome sequences of Ceratocystis pirilliformis, Diaporthe australafricana, Fusarium ophioides, Paecilomyces lecythidis, and Sporothrix stenoceras.</title>
        <authorList>
            <person name="Aylward J."/>
            <person name="Wilson A.M."/>
            <person name="Visagie C.M."/>
            <person name="Spraker J."/>
            <person name="Barnes I."/>
            <person name="Buitendag C."/>
            <person name="Ceriani C."/>
            <person name="Del Mar Angel L."/>
            <person name="du Plessis D."/>
            <person name="Fuchs T."/>
            <person name="Gasser K."/>
            <person name="Kramer D."/>
            <person name="Li W."/>
            <person name="Munsamy K."/>
            <person name="Piso A."/>
            <person name="Price J.L."/>
            <person name="Sonnekus B."/>
            <person name="Thomas C."/>
            <person name="van der Nest A."/>
            <person name="van Dijk A."/>
            <person name="van Heerden A."/>
            <person name="van Vuuren N."/>
            <person name="Yilmaz N."/>
            <person name="Duong T.A."/>
            <person name="van der Merwe N.A."/>
            <person name="Wingfield M.J."/>
            <person name="Wingfield B.D."/>
        </authorList>
    </citation>
    <scope>NUCLEOTIDE SEQUENCE [LARGE SCALE GENOMIC DNA]</scope>
    <source>
        <strain evidence="4 5">CMW 18300</strain>
    </source>
</reference>
<proteinExistence type="predicted"/>
<evidence type="ECO:0000256" key="1">
    <source>
        <dbReference type="ARBA" id="ARBA00022617"/>
    </source>
</evidence>
<dbReference type="Pfam" id="PF00067">
    <property type="entry name" value="p450"/>
    <property type="match status" value="1"/>
</dbReference>
<dbReference type="InterPro" id="IPR036396">
    <property type="entry name" value="Cyt_P450_sf"/>
</dbReference>
<dbReference type="EMBL" id="JAWRVE010000003">
    <property type="protein sequence ID" value="KAL1882973.1"/>
    <property type="molecule type" value="Genomic_DNA"/>
</dbReference>
<dbReference type="PRINTS" id="PR00463">
    <property type="entry name" value="EP450I"/>
</dbReference>
<dbReference type="PANTHER" id="PTHR24305">
    <property type="entry name" value="CYTOCHROME P450"/>
    <property type="match status" value="1"/>
</dbReference>
<keyword evidence="3" id="KW-0408">Iron</keyword>
<keyword evidence="1" id="KW-0349">Heme</keyword>
<dbReference type="InterPro" id="IPR002401">
    <property type="entry name" value="Cyt_P450_E_grp-I"/>
</dbReference>
<keyword evidence="5" id="KW-1185">Reference proteome</keyword>
<name>A0ABR3Y581_9PEZI</name>
<comment type="caution">
    <text evidence="4">The sequence shown here is derived from an EMBL/GenBank/DDBJ whole genome shotgun (WGS) entry which is preliminary data.</text>
</comment>
<evidence type="ECO:0000313" key="5">
    <source>
        <dbReference type="Proteomes" id="UP001583177"/>
    </source>
</evidence>
<evidence type="ECO:0000313" key="4">
    <source>
        <dbReference type="EMBL" id="KAL1882973.1"/>
    </source>
</evidence>
<sequence length="373" mass="42057">MDENDSTEWSAATDFSRRLDSLTFDIMGDLAFGRSFDIKEPGKNPLKAVPENIAGYMKFYYPLCRSPFLDFLIWIKPRGLDWLFGIIAPQSVRDFNRFTDETLAERKALHAQQAEKPEGERRQDIFYFIREARDPDTGLPAYNDMDLKSESSLMIIAGSDTTSISLSGVFFCLTGDPTRCQKLVDEIRATFDTPEDIVYGPKLLNCKYLRACIDEGMRFAPSGPCDLPREVLKGGIRIDGNYYPEGTIVATVPWALTHDKSLYGDPEVYRPERWIEDSSAGVSKESVARLKQNFHPFAAGPGACLGRHVAMAEMLLTVARTLHRLDIRRLPGSTFGGGRPSLGWGESDPRQITLYDAFISLRDGPEVQFRKRR</sequence>
<accession>A0ABR3Y581</accession>